<feature type="compositionally biased region" description="Low complexity" evidence="1">
    <location>
        <begin position="219"/>
        <end position="231"/>
    </location>
</feature>
<evidence type="ECO:0000256" key="2">
    <source>
        <dbReference type="SAM" id="Phobius"/>
    </source>
</evidence>
<keyword evidence="5" id="KW-1185">Reference proteome</keyword>
<keyword evidence="2" id="KW-1133">Transmembrane helix</keyword>
<comment type="caution">
    <text evidence="4">The sequence shown here is derived from an EMBL/GenBank/DDBJ whole genome shotgun (WGS) entry which is preliminary data.</text>
</comment>
<sequence>MKGTICIAAVLVLFERFVHASNPLGIDLDPAPPPEEGPPLSRNALRNKKYLPAEIGGIVGAYVLTVSVLGLLWLFIGRPRRQRSGFASFRDVEMVSGLPTSPSKETKFWEFRKPWQSSSTTSPKEPKHWDFRKPWSNPTSPVKDSKQSLASPTQGSVATFDEQVIEEDRRRRAEDMDRLYAAVMAHDDARSKVTLSESNPQSPSRLEPDSKSPMPSPSLPKVSSPLASPRSVPRPPSVASKHSRTGSVASNGSKRRGIRGLPISNPIHIPSYSQFMSNQASPRSNRSGRTGSINSPMSARRKSDEEPLTPQRIDEDPIQGNRIDEEAQSFASGRRSPSLPLRDNLSARNDSRTKVTILERAIADPKSPRTGVPMTPYSPYMPYTPITPVSPRLVTKAERKAREKEEARVVKELTKSNKELFDSAY</sequence>
<feature type="compositionally biased region" description="Polar residues" evidence="1">
    <location>
        <begin position="193"/>
        <end position="204"/>
    </location>
</feature>
<keyword evidence="2" id="KW-0472">Membrane</keyword>
<dbReference type="Proteomes" id="UP000750711">
    <property type="component" value="Unassembled WGS sequence"/>
</dbReference>
<feature type="region of interest" description="Disordered" evidence="1">
    <location>
        <begin position="189"/>
        <end position="351"/>
    </location>
</feature>
<keyword evidence="2" id="KW-0812">Transmembrane</keyword>
<feature type="compositionally biased region" description="Low complexity" evidence="1">
    <location>
        <begin position="373"/>
        <end position="387"/>
    </location>
</feature>
<gene>
    <name evidence="4" type="ORF">GP486_002676</name>
</gene>
<protein>
    <submittedName>
        <fullName evidence="4">Uncharacterized protein</fullName>
    </submittedName>
</protein>
<dbReference type="AlphaFoldDB" id="A0A9P8RRW2"/>
<dbReference type="EMBL" id="JAGHQM010000313">
    <property type="protein sequence ID" value="KAH0562648.1"/>
    <property type="molecule type" value="Genomic_DNA"/>
</dbReference>
<evidence type="ECO:0000256" key="1">
    <source>
        <dbReference type="SAM" id="MobiDB-lite"/>
    </source>
</evidence>
<accession>A0A9P8RRW2</accession>
<evidence type="ECO:0000256" key="3">
    <source>
        <dbReference type="SAM" id="SignalP"/>
    </source>
</evidence>
<feature type="chain" id="PRO_5040491751" evidence="3">
    <location>
        <begin position="21"/>
        <end position="425"/>
    </location>
</feature>
<keyword evidence="3" id="KW-0732">Signal</keyword>
<proteinExistence type="predicted"/>
<reference evidence="4" key="1">
    <citation type="submission" date="2021-03" db="EMBL/GenBank/DDBJ databases">
        <title>Comparative genomics and phylogenomic investigation of the class Geoglossomycetes provide insights into ecological specialization and systematics.</title>
        <authorList>
            <person name="Melie T."/>
            <person name="Pirro S."/>
            <person name="Miller A.N."/>
            <person name="Quandt A."/>
        </authorList>
    </citation>
    <scope>NUCLEOTIDE SEQUENCE</scope>
    <source>
        <strain evidence="4">CAQ_001_2017</strain>
    </source>
</reference>
<feature type="signal peptide" evidence="3">
    <location>
        <begin position="1"/>
        <end position="20"/>
    </location>
</feature>
<feature type="transmembrane region" description="Helical" evidence="2">
    <location>
        <begin position="55"/>
        <end position="76"/>
    </location>
</feature>
<feature type="compositionally biased region" description="Polar residues" evidence="1">
    <location>
        <begin position="136"/>
        <end position="157"/>
    </location>
</feature>
<feature type="compositionally biased region" description="Polar residues" evidence="1">
    <location>
        <begin position="271"/>
        <end position="297"/>
    </location>
</feature>
<feature type="region of interest" description="Disordered" evidence="1">
    <location>
        <begin position="364"/>
        <end position="388"/>
    </location>
</feature>
<evidence type="ECO:0000313" key="5">
    <source>
        <dbReference type="Proteomes" id="UP000750711"/>
    </source>
</evidence>
<organism evidence="4 5">
    <name type="scientific">Trichoglossum hirsutum</name>
    <dbReference type="NCBI Taxonomy" id="265104"/>
    <lineage>
        <taxon>Eukaryota</taxon>
        <taxon>Fungi</taxon>
        <taxon>Dikarya</taxon>
        <taxon>Ascomycota</taxon>
        <taxon>Pezizomycotina</taxon>
        <taxon>Geoglossomycetes</taxon>
        <taxon>Geoglossales</taxon>
        <taxon>Geoglossaceae</taxon>
        <taxon>Trichoglossum</taxon>
    </lineage>
</organism>
<name>A0A9P8RRW2_9PEZI</name>
<evidence type="ECO:0000313" key="4">
    <source>
        <dbReference type="EMBL" id="KAH0562648.1"/>
    </source>
</evidence>
<feature type="region of interest" description="Disordered" evidence="1">
    <location>
        <begin position="114"/>
        <end position="171"/>
    </location>
</feature>
<feature type="compositionally biased region" description="Basic and acidic residues" evidence="1">
    <location>
        <begin position="124"/>
        <end position="133"/>
    </location>
</feature>